<dbReference type="PANTHER" id="PTHR13135">
    <property type="entry name" value="CYTOSOLIC RESINIFERATOXIN BINDING PROTEIN RBP-26"/>
    <property type="match status" value="1"/>
</dbReference>
<dbReference type="GO" id="GO:0003723">
    <property type="term" value="F:RNA binding"/>
    <property type="evidence" value="ECO:0007669"/>
    <property type="project" value="UniProtKB-KW"/>
</dbReference>
<evidence type="ECO:0000256" key="11">
    <source>
        <dbReference type="SAM" id="MobiDB-lite"/>
    </source>
</evidence>
<name>A0A1B6DZQ4_9HEMI</name>
<dbReference type="InterPro" id="IPR038092">
    <property type="entry name" value="PHAX_RNA-binding_sf"/>
</dbReference>
<feature type="compositionally biased region" description="Polar residues" evidence="11">
    <location>
        <begin position="337"/>
        <end position="355"/>
    </location>
</feature>
<protein>
    <recommendedName>
        <fullName evidence="4">Phosphorylated adapter RNA export protein</fullName>
    </recommendedName>
    <alternativeName>
        <fullName evidence="10">RNA U small nuclear RNA export adapter protein</fullName>
    </alternativeName>
</protein>
<comment type="similarity">
    <text evidence="3">Belongs to the PHAX family.</text>
</comment>
<organism evidence="13">
    <name type="scientific">Clastoptera arizonana</name>
    <name type="common">Arizona spittle bug</name>
    <dbReference type="NCBI Taxonomy" id="38151"/>
    <lineage>
        <taxon>Eukaryota</taxon>
        <taxon>Metazoa</taxon>
        <taxon>Ecdysozoa</taxon>
        <taxon>Arthropoda</taxon>
        <taxon>Hexapoda</taxon>
        <taxon>Insecta</taxon>
        <taxon>Pterygota</taxon>
        <taxon>Neoptera</taxon>
        <taxon>Paraneoptera</taxon>
        <taxon>Hemiptera</taxon>
        <taxon>Auchenorrhyncha</taxon>
        <taxon>Cercopoidea</taxon>
        <taxon>Clastopteridae</taxon>
        <taxon>Clastoptera</taxon>
    </lineage>
</organism>
<dbReference type="AlphaFoldDB" id="A0A1B6DZQ4"/>
<evidence type="ECO:0000313" key="13">
    <source>
        <dbReference type="EMBL" id="JAS31127.1"/>
    </source>
</evidence>
<evidence type="ECO:0000256" key="10">
    <source>
        <dbReference type="ARBA" id="ARBA00030834"/>
    </source>
</evidence>
<evidence type="ECO:0000256" key="2">
    <source>
        <dbReference type="ARBA" id="ARBA00004496"/>
    </source>
</evidence>
<evidence type="ECO:0000256" key="5">
    <source>
        <dbReference type="ARBA" id="ARBA00022448"/>
    </source>
</evidence>
<proteinExistence type="inferred from homology"/>
<dbReference type="Gene3D" id="1.10.10.1440">
    <property type="entry name" value="PHAX RNA-binding domain"/>
    <property type="match status" value="1"/>
</dbReference>
<feature type="domain" description="Phosphorylated adapter RNA export protein RNA-binding" evidence="12">
    <location>
        <begin position="182"/>
        <end position="263"/>
    </location>
</feature>
<dbReference type="GO" id="GO:0005634">
    <property type="term" value="C:nucleus"/>
    <property type="evidence" value="ECO:0007669"/>
    <property type="project" value="UniProtKB-SubCell"/>
</dbReference>
<dbReference type="FunFam" id="1.10.10.1440:FF:000001">
    <property type="entry name" value="phosphorylated adapter RNA export protein-like"/>
    <property type="match status" value="1"/>
</dbReference>
<reference evidence="13" key="1">
    <citation type="submission" date="2015-12" db="EMBL/GenBank/DDBJ databases">
        <title>De novo transcriptome assembly of four potential Pierce s Disease insect vectors from Arizona vineyards.</title>
        <authorList>
            <person name="Tassone E.E."/>
        </authorList>
    </citation>
    <scope>NUCLEOTIDE SEQUENCE</scope>
</reference>
<feature type="region of interest" description="Disordered" evidence="11">
    <location>
        <begin position="30"/>
        <end position="75"/>
    </location>
</feature>
<accession>A0A1B6DZQ4</accession>
<evidence type="ECO:0000256" key="4">
    <source>
        <dbReference type="ARBA" id="ARBA00016856"/>
    </source>
</evidence>
<sequence>MEEGEIDTYAVISRPEVYLPSAEVGKKLEELNSYSENSDNDSDSSDSNMLIPKKAKVEQPKHPLPVTNTSQGHQKKKWDIWSTPLQEQILIENLGSCDVHLDRSKNDRNVEAYNYKRKFSNDDLEQDIFSGKSSYNEDDDNSEEKWHKRKFGKKYQKGRKNKNNCKPLSKLDVSLASDPKMVAKTITKALKEEKEYLIEKVVDVLGAKRAIELYNRTSDIEADGGMMVMNQSRRRTPGGVFLKLVHDEHINEVCIKEIFNSEHKATNIRRKKLIATKRRNRTQAVKEDLLKSGLLNNDLSELLVKTELKDEMKAETFEDKTEINDEQTLTNPPPSPATDQDTPPQPREQQFLTFSDQDDDDDDDYLEIETEMDLL</sequence>
<keyword evidence="8" id="KW-0653">Protein transport</keyword>
<evidence type="ECO:0000256" key="9">
    <source>
        <dbReference type="ARBA" id="ARBA00023242"/>
    </source>
</evidence>
<dbReference type="PANTHER" id="PTHR13135:SF0">
    <property type="entry name" value="PHOSPHORYLATED ADAPTER RNA EXPORT PROTEIN"/>
    <property type="match status" value="1"/>
</dbReference>
<gene>
    <name evidence="13" type="ORF">g.31990</name>
</gene>
<dbReference type="EMBL" id="GEDC01006171">
    <property type="protein sequence ID" value="JAS31127.1"/>
    <property type="molecule type" value="Transcribed_RNA"/>
</dbReference>
<dbReference type="GO" id="GO:0006408">
    <property type="term" value="P:snRNA export from nucleus"/>
    <property type="evidence" value="ECO:0007669"/>
    <property type="project" value="InterPro"/>
</dbReference>
<evidence type="ECO:0000256" key="8">
    <source>
        <dbReference type="ARBA" id="ARBA00022927"/>
    </source>
</evidence>
<feature type="region of interest" description="Disordered" evidence="11">
    <location>
        <begin position="317"/>
        <end position="375"/>
    </location>
</feature>
<dbReference type="InterPro" id="IPR019385">
    <property type="entry name" value="PHAX_RNA-binding_domain"/>
</dbReference>
<evidence type="ECO:0000256" key="6">
    <source>
        <dbReference type="ARBA" id="ARBA00022490"/>
    </source>
</evidence>
<evidence type="ECO:0000256" key="1">
    <source>
        <dbReference type="ARBA" id="ARBA00004123"/>
    </source>
</evidence>
<dbReference type="Pfam" id="PF10258">
    <property type="entry name" value="PHAX_RNA-bd"/>
    <property type="match status" value="1"/>
</dbReference>
<keyword evidence="9" id="KW-0539">Nucleus</keyword>
<keyword evidence="5" id="KW-0813">Transport</keyword>
<keyword evidence="6" id="KW-0963">Cytoplasm</keyword>
<evidence type="ECO:0000259" key="12">
    <source>
        <dbReference type="Pfam" id="PF10258"/>
    </source>
</evidence>
<dbReference type="GO" id="GO:0005737">
    <property type="term" value="C:cytoplasm"/>
    <property type="evidence" value="ECO:0007669"/>
    <property type="project" value="UniProtKB-SubCell"/>
</dbReference>
<comment type="subcellular location">
    <subcellularLocation>
        <location evidence="2">Cytoplasm</location>
    </subcellularLocation>
    <subcellularLocation>
        <location evidence="1">Nucleus</location>
    </subcellularLocation>
</comment>
<evidence type="ECO:0000256" key="7">
    <source>
        <dbReference type="ARBA" id="ARBA00022884"/>
    </source>
</evidence>
<dbReference type="InterPro" id="IPR039047">
    <property type="entry name" value="PHAX"/>
</dbReference>
<keyword evidence="7" id="KW-0694">RNA-binding</keyword>
<feature type="compositionally biased region" description="Acidic residues" evidence="11">
    <location>
        <begin position="356"/>
        <end position="375"/>
    </location>
</feature>
<dbReference type="GO" id="GO:0015031">
    <property type="term" value="P:protein transport"/>
    <property type="evidence" value="ECO:0007669"/>
    <property type="project" value="UniProtKB-KW"/>
</dbReference>
<evidence type="ECO:0000256" key="3">
    <source>
        <dbReference type="ARBA" id="ARBA00006094"/>
    </source>
</evidence>